<name>A0A9N7Z5V3_PLEPL</name>
<evidence type="ECO:0000313" key="2">
    <source>
        <dbReference type="Proteomes" id="UP001153269"/>
    </source>
</evidence>
<dbReference type="AlphaFoldDB" id="A0A9N7Z5V3"/>
<reference evidence="1" key="1">
    <citation type="submission" date="2020-03" db="EMBL/GenBank/DDBJ databases">
        <authorList>
            <person name="Weist P."/>
        </authorList>
    </citation>
    <scope>NUCLEOTIDE SEQUENCE</scope>
</reference>
<organism evidence="1 2">
    <name type="scientific">Pleuronectes platessa</name>
    <name type="common">European plaice</name>
    <dbReference type="NCBI Taxonomy" id="8262"/>
    <lineage>
        <taxon>Eukaryota</taxon>
        <taxon>Metazoa</taxon>
        <taxon>Chordata</taxon>
        <taxon>Craniata</taxon>
        <taxon>Vertebrata</taxon>
        <taxon>Euteleostomi</taxon>
        <taxon>Actinopterygii</taxon>
        <taxon>Neopterygii</taxon>
        <taxon>Teleostei</taxon>
        <taxon>Neoteleostei</taxon>
        <taxon>Acanthomorphata</taxon>
        <taxon>Carangaria</taxon>
        <taxon>Pleuronectiformes</taxon>
        <taxon>Pleuronectoidei</taxon>
        <taxon>Pleuronectidae</taxon>
        <taxon>Pleuronectes</taxon>
    </lineage>
</organism>
<proteinExistence type="predicted"/>
<comment type="caution">
    <text evidence="1">The sequence shown here is derived from an EMBL/GenBank/DDBJ whole genome shotgun (WGS) entry which is preliminary data.</text>
</comment>
<dbReference type="Proteomes" id="UP001153269">
    <property type="component" value="Unassembled WGS sequence"/>
</dbReference>
<sequence length="120" mass="13374">MLFLSRNLASWAHRLLPVLTSIPTEEQSRTSPGQCRSEFQHMEEEELDKSHTNMMLTQTETYDPRVDIGTCFCSTITTALTLTPNDDNSSICGILSSVQDGFALLIKSQRLSLGADLFFA</sequence>
<protein>
    <submittedName>
        <fullName evidence="1">Uncharacterized protein</fullName>
    </submittedName>
</protein>
<evidence type="ECO:0000313" key="1">
    <source>
        <dbReference type="EMBL" id="CAB1450932.1"/>
    </source>
</evidence>
<accession>A0A9N7Z5V3</accession>
<keyword evidence="2" id="KW-1185">Reference proteome</keyword>
<gene>
    <name evidence="1" type="ORF">PLEPLA_LOCUS38624</name>
</gene>
<dbReference type="EMBL" id="CADEAL010004070">
    <property type="protein sequence ID" value="CAB1450932.1"/>
    <property type="molecule type" value="Genomic_DNA"/>
</dbReference>